<keyword evidence="1" id="KW-1133">Transmembrane helix</keyword>
<feature type="transmembrane region" description="Helical" evidence="1">
    <location>
        <begin position="15"/>
        <end position="32"/>
    </location>
</feature>
<evidence type="ECO:0000256" key="1">
    <source>
        <dbReference type="SAM" id="Phobius"/>
    </source>
</evidence>
<evidence type="ECO:0000313" key="2">
    <source>
        <dbReference type="EMBL" id="ADP74728.1"/>
    </source>
</evidence>
<accession>A0A7U4DL64</accession>
<dbReference type="EMBL" id="CP002293">
    <property type="protein sequence ID" value="ADP74728.1"/>
    <property type="molecule type" value="Genomic_DNA"/>
</dbReference>
<gene>
    <name evidence="2" type="ORF">GY4MC1_1982</name>
</gene>
<keyword evidence="1" id="KW-0812">Transmembrane</keyword>
<keyword evidence="1" id="KW-0472">Membrane</keyword>
<dbReference type="KEGG" id="gmc:GY4MC1_1982"/>
<dbReference type="AlphaFoldDB" id="A0A7U4DL64"/>
<sequence length="34" mass="4255">MLYNSFYLTYKELKLILLHIFHFQILVFILPIRN</sequence>
<protein>
    <submittedName>
        <fullName evidence="2">Uncharacterized protein</fullName>
    </submittedName>
</protein>
<name>A0A7U4DL64_GEOS0</name>
<organism evidence="2">
    <name type="scientific">Geobacillus sp. (strain Y4.1MC1)</name>
    <dbReference type="NCBI Taxonomy" id="581103"/>
    <lineage>
        <taxon>Bacteria</taxon>
        <taxon>Bacillati</taxon>
        <taxon>Bacillota</taxon>
        <taxon>Bacilli</taxon>
        <taxon>Bacillales</taxon>
        <taxon>Anoxybacillaceae</taxon>
        <taxon>Geobacillus</taxon>
    </lineage>
</organism>
<reference evidence="2" key="1">
    <citation type="submission" date="2010-10" db="EMBL/GenBank/DDBJ databases">
        <title>Complete sequence of chromosome of Geobacillus sp. Y4.1MC1.</title>
        <authorList>
            <consortium name="US DOE Joint Genome Institute"/>
            <person name="Lucas S."/>
            <person name="Copeland A."/>
            <person name="Lapidus A."/>
            <person name="Cheng J.-F."/>
            <person name="Bruce D."/>
            <person name="Goodwin L."/>
            <person name="Pitluck S."/>
            <person name="Chertkov O."/>
            <person name="Zhang X."/>
            <person name="Detter J.C."/>
            <person name="Han C."/>
            <person name="Tapia R."/>
            <person name="Land M."/>
            <person name="Hauser L."/>
            <person name="Jeffries C."/>
            <person name="Kyrpides N."/>
            <person name="Ivanova N."/>
            <person name="Ovchinnikova G."/>
            <person name="Brumm P."/>
            <person name="Mead D."/>
            <person name="Woyke T."/>
        </authorList>
    </citation>
    <scope>NUCLEOTIDE SEQUENCE [LARGE SCALE GENOMIC DNA]</scope>
    <source>
        <strain evidence="2">Y4.1MC1</strain>
    </source>
</reference>
<proteinExistence type="predicted"/>